<dbReference type="InterPro" id="IPR011006">
    <property type="entry name" value="CheY-like_superfamily"/>
</dbReference>
<comment type="caution">
    <text evidence="2">The sequence shown here is derived from an EMBL/GenBank/DDBJ whole genome shotgun (WGS) entry which is preliminary data.</text>
</comment>
<reference evidence="2 3" key="1">
    <citation type="submission" date="2019-11" db="EMBL/GenBank/DDBJ databases">
        <title>Whole genome sequence of Haloferax sp. MBLA0078.</title>
        <authorList>
            <person name="Seo M.-J."/>
            <person name="Cho E.-S."/>
        </authorList>
    </citation>
    <scope>NUCLEOTIDE SEQUENCE [LARGE SCALE GENOMIC DNA]</scope>
    <source>
        <strain evidence="2 3">MBLA0078</strain>
    </source>
</reference>
<evidence type="ECO:0000313" key="2">
    <source>
        <dbReference type="EMBL" id="MRW97246.1"/>
    </source>
</evidence>
<dbReference type="Proteomes" id="UP000443423">
    <property type="component" value="Unassembled WGS sequence"/>
</dbReference>
<keyword evidence="2" id="KW-0418">Kinase</keyword>
<dbReference type="EMBL" id="WKJQ01000001">
    <property type="protein sequence ID" value="MRW97246.1"/>
    <property type="molecule type" value="Genomic_DNA"/>
</dbReference>
<dbReference type="GO" id="GO:0016301">
    <property type="term" value="F:kinase activity"/>
    <property type="evidence" value="ECO:0007669"/>
    <property type="project" value="UniProtKB-KW"/>
</dbReference>
<keyword evidence="3" id="KW-1185">Reference proteome</keyword>
<protein>
    <submittedName>
        <fullName evidence="2">Histidine kinase</fullName>
    </submittedName>
</protein>
<gene>
    <name evidence="2" type="ORF">GJR99_11770</name>
</gene>
<name>A0A6A8GB08_9EURY</name>
<accession>A0A6A8GB08</accession>
<dbReference type="RefSeq" id="WP_151112380.1">
    <property type="nucleotide sequence ID" value="NZ_WKJQ01000001.1"/>
</dbReference>
<organism evidence="2 3">
    <name type="scientific">Haloferax marinum</name>
    <dbReference type="NCBI Taxonomy" id="2666143"/>
    <lineage>
        <taxon>Archaea</taxon>
        <taxon>Methanobacteriati</taxon>
        <taxon>Methanobacteriota</taxon>
        <taxon>Stenosarchaea group</taxon>
        <taxon>Halobacteria</taxon>
        <taxon>Halobacteriales</taxon>
        <taxon>Haloferacaceae</taxon>
        <taxon>Haloferax</taxon>
    </lineage>
</organism>
<keyword evidence="2" id="KW-0808">Transferase</keyword>
<sequence>MSETTGEVTPQILAYGPPPDGTASLDSDVDVRYFSSNHEVVEAMAPQVPQLFICLHAPPRYDGIATVKAVRRFDASVPVVLATNLQSTMVNLQAIQTKVTWSVELPTGKPAKDGLFDVVRDASEWLETQQQ</sequence>
<dbReference type="Gene3D" id="3.40.50.2300">
    <property type="match status" value="1"/>
</dbReference>
<evidence type="ECO:0000256" key="1">
    <source>
        <dbReference type="SAM" id="MobiDB-lite"/>
    </source>
</evidence>
<dbReference type="SUPFAM" id="SSF52172">
    <property type="entry name" value="CheY-like"/>
    <property type="match status" value="1"/>
</dbReference>
<evidence type="ECO:0000313" key="3">
    <source>
        <dbReference type="Proteomes" id="UP000443423"/>
    </source>
</evidence>
<feature type="region of interest" description="Disordered" evidence="1">
    <location>
        <begin position="1"/>
        <end position="21"/>
    </location>
</feature>
<dbReference type="AlphaFoldDB" id="A0A6A8GB08"/>
<proteinExistence type="predicted"/>